<protein>
    <submittedName>
        <fullName evidence="2">Uncharacterized protein</fullName>
    </submittedName>
</protein>
<gene>
    <name evidence="2" type="ORF">POCTA_138.1.T0620001</name>
</gene>
<dbReference type="Proteomes" id="UP000683925">
    <property type="component" value="Unassembled WGS sequence"/>
</dbReference>
<comment type="caution">
    <text evidence="2">The sequence shown here is derived from an EMBL/GenBank/DDBJ whole genome shotgun (WGS) entry which is preliminary data.</text>
</comment>
<accession>A0A8S1VCG0</accession>
<evidence type="ECO:0000256" key="1">
    <source>
        <dbReference type="SAM" id="Coils"/>
    </source>
</evidence>
<sequence length="266" mass="31267">MVDQLQQELKIKQNEIDSNSLKIIQFQDNQSKLESLLNSLQFKYDDSIKQNDILNKQNQSTLNNLTKAQEDCNNQISQITNLNQLLKNKENDIEKLNKQLQETLDQLTSLQKDSQDITYLQRQIQIQLDQYPQSLTFSQSFKHNNCQISQNGRVVFETANSSWYCCICDQMIPKHGLVKFAFKILDNNQVMLGIGFRDIIQKYNYQNASQIGRGTYFIYYDGRCFNHDQQDKDNKYIALQVKSRNINIIQQMNNIYIDLFQQHIGQ</sequence>
<evidence type="ECO:0000313" key="2">
    <source>
        <dbReference type="EMBL" id="CAD8173422.1"/>
    </source>
</evidence>
<feature type="coiled-coil region" evidence="1">
    <location>
        <begin position="51"/>
        <end position="113"/>
    </location>
</feature>
<keyword evidence="1" id="KW-0175">Coiled coil</keyword>
<dbReference type="AlphaFoldDB" id="A0A8S1VCG0"/>
<dbReference type="OrthoDB" id="317460at2759"/>
<organism evidence="2 3">
    <name type="scientific">Paramecium octaurelia</name>
    <dbReference type="NCBI Taxonomy" id="43137"/>
    <lineage>
        <taxon>Eukaryota</taxon>
        <taxon>Sar</taxon>
        <taxon>Alveolata</taxon>
        <taxon>Ciliophora</taxon>
        <taxon>Intramacronucleata</taxon>
        <taxon>Oligohymenophorea</taxon>
        <taxon>Peniculida</taxon>
        <taxon>Parameciidae</taxon>
        <taxon>Paramecium</taxon>
    </lineage>
</organism>
<reference evidence="2" key="1">
    <citation type="submission" date="2021-01" db="EMBL/GenBank/DDBJ databases">
        <authorList>
            <consortium name="Genoscope - CEA"/>
            <person name="William W."/>
        </authorList>
    </citation>
    <scope>NUCLEOTIDE SEQUENCE</scope>
</reference>
<keyword evidence="3" id="KW-1185">Reference proteome</keyword>
<evidence type="ECO:0000313" key="3">
    <source>
        <dbReference type="Proteomes" id="UP000683925"/>
    </source>
</evidence>
<name>A0A8S1VCG0_PAROT</name>
<dbReference type="EMBL" id="CAJJDP010000061">
    <property type="protein sequence ID" value="CAD8173422.1"/>
    <property type="molecule type" value="Genomic_DNA"/>
</dbReference>
<proteinExistence type="predicted"/>